<comment type="caution">
    <text evidence="2">The sequence shown here is derived from an EMBL/GenBank/DDBJ whole genome shotgun (WGS) entry which is preliminary data.</text>
</comment>
<proteinExistence type="predicted"/>
<evidence type="ECO:0000313" key="3">
    <source>
        <dbReference type="Proteomes" id="UP001153050"/>
    </source>
</evidence>
<evidence type="ECO:0000256" key="1">
    <source>
        <dbReference type="SAM" id="MobiDB-lite"/>
    </source>
</evidence>
<evidence type="ECO:0008006" key="4">
    <source>
        <dbReference type="Google" id="ProtNLM"/>
    </source>
</evidence>
<protein>
    <recommendedName>
        <fullName evidence="4">Transposase</fullName>
    </recommendedName>
</protein>
<organism evidence="2 3">
    <name type="scientific">Mesorhizobium escarrei</name>
    <dbReference type="NCBI Taxonomy" id="666018"/>
    <lineage>
        <taxon>Bacteria</taxon>
        <taxon>Pseudomonadati</taxon>
        <taxon>Pseudomonadota</taxon>
        <taxon>Alphaproteobacteria</taxon>
        <taxon>Hyphomicrobiales</taxon>
        <taxon>Phyllobacteriaceae</taxon>
        <taxon>Mesorhizobium</taxon>
    </lineage>
</organism>
<gene>
    <name evidence="2" type="ORF">MES5069_620006</name>
</gene>
<feature type="region of interest" description="Disordered" evidence="1">
    <location>
        <begin position="42"/>
        <end position="64"/>
    </location>
</feature>
<accession>A0ABM9EEE5</accession>
<name>A0ABM9EEE5_9HYPH</name>
<sequence length="64" mass="7040">MKDATRPPRRRPLSAETVKNVVDMTLNTKPAGAMHWSVRTMAKASGISRRRCSGSGRRTASSRV</sequence>
<evidence type="ECO:0000313" key="2">
    <source>
        <dbReference type="EMBL" id="CAH2407649.1"/>
    </source>
</evidence>
<feature type="compositionally biased region" description="Low complexity" evidence="1">
    <location>
        <begin position="53"/>
        <end position="64"/>
    </location>
</feature>
<keyword evidence="3" id="KW-1185">Reference proteome</keyword>
<dbReference type="EMBL" id="CAKXZT010000160">
    <property type="protein sequence ID" value="CAH2407649.1"/>
    <property type="molecule type" value="Genomic_DNA"/>
</dbReference>
<dbReference type="Proteomes" id="UP001153050">
    <property type="component" value="Unassembled WGS sequence"/>
</dbReference>
<reference evidence="2 3" key="1">
    <citation type="submission" date="2022-03" db="EMBL/GenBank/DDBJ databases">
        <authorList>
            <person name="Brunel B."/>
        </authorList>
    </citation>
    <scope>NUCLEOTIDE SEQUENCE [LARGE SCALE GENOMIC DNA]</scope>
    <source>
        <strain evidence="2">STM5069sample</strain>
    </source>
</reference>